<dbReference type="PROSITE" id="PS51257">
    <property type="entry name" value="PROKAR_LIPOPROTEIN"/>
    <property type="match status" value="1"/>
</dbReference>
<reference evidence="2" key="1">
    <citation type="submission" date="2021-09" db="EMBL/GenBank/DDBJ databases">
        <title>Genome of Aequorivita sp. strain F47161.</title>
        <authorList>
            <person name="Wang Y."/>
        </authorList>
    </citation>
    <scope>NUCLEOTIDE SEQUENCE</scope>
    <source>
        <strain evidence="2">F47161</strain>
    </source>
</reference>
<dbReference type="RefSeq" id="WP_237602534.1">
    <property type="nucleotide sequence ID" value="NZ_JAIRBA010000010.1"/>
</dbReference>
<dbReference type="Gene3D" id="2.120.10.30">
    <property type="entry name" value="TolB, C-terminal domain"/>
    <property type="match status" value="1"/>
</dbReference>
<comment type="caution">
    <text evidence="2">The sequence shown here is derived from an EMBL/GenBank/DDBJ whole genome shotgun (WGS) entry which is preliminary data.</text>
</comment>
<dbReference type="GO" id="GO:0008239">
    <property type="term" value="F:dipeptidyl-peptidase activity"/>
    <property type="evidence" value="ECO:0007669"/>
    <property type="project" value="TreeGrafter"/>
</dbReference>
<dbReference type="InterPro" id="IPR001375">
    <property type="entry name" value="Peptidase_S9_cat"/>
</dbReference>
<name>A0A9X1QY64_9FLAO</name>
<dbReference type="InterPro" id="IPR029058">
    <property type="entry name" value="AB_hydrolase_fold"/>
</dbReference>
<dbReference type="GO" id="GO:0008236">
    <property type="term" value="F:serine-type peptidase activity"/>
    <property type="evidence" value="ECO:0007669"/>
    <property type="project" value="InterPro"/>
</dbReference>
<evidence type="ECO:0000313" key="3">
    <source>
        <dbReference type="Proteomes" id="UP001139461"/>
    </source>
</evidence>
<proteinExistence type="predicted"/>
<gene>
    <name evidence="2" type="ORF">K8089_06790</name>
</gene>
<dbReference type="InterPro" id="IPR050278">
    <property type="entry name" value="Serine_Prot_S9B/DPPIV"/>
</dbReference>
<accession>A0A9X1QY64</accession>
<protein>
    <submittedName>
        <fullName evidence="2">Prolyl oligopeptidase family serine peptidase</fullName>
    </submittedName>
</protein>
<sequence>MKLPLPNRLLWISRKVIFFIFFLSACSFWGQVDSKSGKSPINDPRWHTMVPQQIASDGKWTSFSLYYPKQADTLFLLNTQTRKKFEIPNGTYHQFSNDSKWFFAIDSKKRLSIIDLMAENHSYTPNVPTFKITDDSKYLAFLEDTETAKGNKLILRDLDKGASLPMENVTDFIFNKSGSQLACVVKDKEESKLIVRDLANKRDVVLARSKNDYDNITWATTGNGLAFYERFSDNTILHWIADLNNPTIIKKFDPKKVGLKISEITSESLYISPDLKTVFFYASHAKSIPAKTTKDNDPATVEIWNTKDEFLYPAYKKIKKNLENPDILVSWNPSSGFWQFLGDSLHSKTILGKDAKFAYATTNKNAFIPANDLAIASDILIYNLETKKEKRVMEKPHNLEFHVSPYGDFMVYFKEGNWWCYNAKTQQHTNLTKDIFIDFTNKNARTFPTPSFGLSGWSSDGTHVFLYDEFDVWTINLYDQKAERITSGRKEKTVFRFYTHLASPYQNIEGLRSHAPTFDLKEGVVFNARNLGDERTGYFTFNSNEGLREIIFGNSLFSNLRLADNGTTVVYTEERYDLPPRLIYKNLSSKEPSILFQSNSQRFEYNWGKSELVSFQTEKDSLKGVLYYPSNFDPKKKYPMIVHYYEEWSHKLNNFIFPSNEVEYGFNIANYTSQDYFVFSPDIVYEIGNPGMSMVECITAGVDKVLELPFIDSKKMGAYGHSWGGYETMFLITQTDMFATAVAGAGFSDLRSFYFSMAWLWDVPQSWRFEKFSIRFGKGYFDEPNAYESNSPINFTENIKTPFLSWTGEQDTNANWEQTVAFFLALRKLNKEHIMLLYRNEGHVMANQKNALDLTEKINQWFDFYLKDLPPPAWITETH</sequence>
<dbReference type="InterPro" id="IPR011042">
    <property type="entry name" value="6-blade_b-propeller_TolB-like"/>
</dbReference>
<dbReference type="EMBL" id="JAIRBA010000010">
    <property type="protein sequence ID" value="MCG2418724.1"/>
    <property type="molecule type" value="Genomic_DNA"/>
</dbReference>
<dbReference type="PANTHER" id="PTHR11731:SF193">
    <property type="entry name" value="DIPEPTIDYL PEPTIDASE 9"/>
    <property type="match status" value="1"/>
</dbReference>
<keyword evidence="3" id="KW-1185">Reference proteome</keyword>
<dbReference type="Pfam" id="PF00326">
    <property type="entry name" value="Peptidase_S9"/>
    <property type="match status" value="1"/>
</dbReference>
<dbReference type="Proteomes" id="UP001139461">
    <property type="component" value="Unassembled WGS sequence"/>
</dbReference>
<dbReference type="AlphaFoldDB" id="A0A9X1QY64"/>
<evidence type="ECO:0000313" key="2">
    <source>
        <dbReference type="EMBL" id="MCG2418724.1"/>
    </source>
</evidence>
<organism evidence="2 3">
    <name type="scientific">Aequorivita vitellina</name>
    <dbReference type="NCBI Taxonomy" id="2874475"/>
    <lineage>
        <taxon>Bacteria</taxon>
        <taxon>Pseudomonadati</taxon>
        <taxon>Bacteroidota</taxon>
        <taxon>Flavobacteriia</taxon>
        <taxon>Flavobacteriales</taxon>
        <taxon>Flavobacteriaceae</taxon>
        <taxon>Aequorivita</taxon>
    </lineage>
</organism>
<evidence type="ECO:0000259" key="1">
    <source>
        <dbReference type="Pfam" id="PF00326"/>
    </source>
</evidence>
<dbReference type="SUPFAM" id="SSF53474">
    <property type="entry name" value="alpha/beta-Hydrolases"/>
    <property type="match status" value="1"/>
</dbReference>
<dbReference type="GO" id="GO:0006508">
    <property type="term" value="P:proteolysis"/>
    <property type="evidence" value="ECO:0007669"/>
    <property type="project" value="InterPro"/>
</dbReference>
<feature type="domain" description="Peptidase S9 prolyl oligopeptidase catalytic" evidence="1">
    <location>
        <begin position="698"/>
        <end position="867"/>
    </location>
</feature>
<dbReference type="SUPFAM" id="SSF82171">
    <property type="entry name" value="DPP6 N-terminal domain-like"/>
    <property type="match status" value="1"/>
</dbReference>
<dbReference type="Gene3D" id="3.40.50.1820">
    <property type="entry name" value="alpha/beta hydrolase"/>
    <property type="match status" value="1"/>
</dbReference>
<dbReference type="PANTHER" id="PTHR11731">
    <property type="entry name" value="PROTEASE FAMILY S9B,C DIPEPTIDYL-PEPTIDASE IV-RELATED"/>
    <property type="match status" value="1"/>
</dbReference>